<dbReference type="AlphaFoldDB" id="F9W4M4"/>
<accession>F9W4M4</accession>
<protein>
    <submittedName>
        <fullName evidence="1">Uncharacterized protein</fullName>
    </submittedName>
</protein>
<dbReference type="EMBL" id="CAEQ01000579">
    <property type="protein sequence ID" value="CCD12118.1"/>
    <property type="molecule type" value="Genomic_DNA"/>
</dbReference>
<evidence type="ECO:0000313" key="2">
    <source>
        <dbReference type="Proteomes" id="UP000000702"/>
    </source>
</evidence>
<sequence>MTNPVTSYDSGCLRCDVWSHLQWARSNMPRFGGWTSSFTFCLGGCAVRKKTMRIIPEHTPGRWTPTAIHGSARNNNMHNTEKLHGAKRCKRKGSGMFILPATYRKVNGIQKKLGYDYAHLIFPFLIL</sequence>
<evidence type="ECO:0000313" key="1">
    <source>
        <dbReference type="EMBL" id="CCD12118.1"/>
    </source>
</evidence>
<reference evidence="2" key="1">
    <citation type="submission" date="2011-07" db="EMBL/GenBank/DDBJ databases">
        <title>Divergent evolution of antigenic variation in African trypanosomes.</title>
        <authorList>
            <person name="Jackson A.P."/>
            <person name="Berry A."/>
            <person name="Allison H.C."/>
            <person name="Burton P."/>
            <person name="Anderson J."/>
            <person name="Aslett M."/>
            <person name="Brown R."/>
            <person name="Corton N."/>
            <person name="Harris D."/>
            <person name="Hauser H."/>
            <person name="Gamble J."/>
            <person name="Gilderthorp R."/>
            <person name="McQuillan J."/>
            <person name="Quail M.A."/>
            <person name="Sanders M."/>
            <person name="Van Tonder A."/>
            <person name="Ginger M.L."/>
            <person name="Donelson J.E."/>
            <person name="Field M.C."/>
            <person name="Barry J.D."/>
            <person name="Berriman M."/>
            <person name="Hertz-Fowler C."/>
        </authorList>
    </citation>
    <scope>NUCLEOTIDE SEQUENCE [LARGE SCALE GENOMIC DNA]</scope>
    <source>
        <strain evidence="2">IL3000</strain>
    </source>
</reference>
<gene>
    <name evidence="1" type="ORF">TCIL3000_0_30320</name>
</gene>
<dbReference type="Proteomes" id="UP000000702">
    <property type="component" value="Unassembled WGS sequence"/>
</dbReference>
<reference evidence="1 2" key="2">
    <citation type="journal article" date="2012" name="Proc. Natl. Acad. Sci. U.S.A.">
        <title>Antigenic diversity is generated by distinct evolutionary mechanisms in African trypanosome species.</title>
        <authorList>
            <person name="Jackson A.P."/>
            <person name="Berry A."/>
            <person name="Aslett M."/>
            <person name="Allison H.C."/>
            <person name="Burton P."/>
            <person name="Vavrova-Anderson J."/>
            <person name="Brown R."/>
            <person name="Browne H."/>
            <person name="Corton N."/>
            <person name="Hauser H."/>
            <person name="Gamble J."/>
            <person name="Gilderthorp R."/>
            <person name="Marcello L."/>
            <person name="McQuillan J."/>
            <person name="Otto T.D."/>
            <person name="Quail M.A."/>
            <person name="Sanders M.J."/>
            <person name="van Tonder A."/>
            <person name="Ginger M.L."/>
            <person name="Field M.C."/>
            <person name="Barry J.D."/>
            <person name="Hertz-Fowler C."/>
            <person name="Berriman M."/>
        </authorList>
    </citation>
    <scope>NUCLEOTIDE SEQUENCE [LARGE SCALE GENOMIC DNA]</scope>
    <source>
        <strain evidence="1 2">IL3000</strain>
    </source>
</reference>
<organism evidence="1 2">
    <name type="scientific">Trypanosoma congolense (strain IL3000)</name>
    <dbReference type="NCBI Taxonomy" id="1068625"/>
    <lineage>
        <taxon>Eukaryota</taxon>
        <taxon>Discoba</taxon>
        <taxon>Euglenozoa</taxon>
        <taxon>Kinetoplastea</taxon>
        <taxon>Metakinetoplastina</taxon>
        <taxon>Trypanosomatida</taxon>
        <taxon>Trypanosomatidae</taxon>
        <taxon>Trypanosoma</taxon>
        <taxon>Nannomonas</taxon>
    </lineage>
</organism>
<keyword evidence="2" id="KW-1185">Reference proteome</keyword>
<name>F9W4M4_TRYCI</name>
<comment type="caution">
    <text evidence="1">The sequence shown here is derived from an EMBL/GenBank/DDBJ whole genome shotgun (WGS) entry which is preliminary data.</text>
</comment>
<proteinExistence type="predicted"/>